<dbReference type="Proteomes" id="UP000306575">
    <property type="component" value="Unassembled WGS sequence"/>
</dbReference>
<dbReference type="RefSeq" id="WP_138017066.1">
    <property type="nucleotide sequence ID" value="NZ_SULI01000022.1"/>
</dbReference>
<accession>A0A4U7MWQ3</accession>
<dbReference type="EMBL" id="SULI01000022">
    <property type="protein sequence ID" value="TKZ17458.1"/>
    <property type="molecule type" value="Genomic_DNA"/>
</dbReference>
<dbReference type="OrthoDB" id="9800698at2"/>
<reference evidence="1 2" key="1">
    <citation type="submission" date="2019-04" db="EMBL/GenBank/DDBJ databases">
        <title>Genome sequence of Pelagicola litoralis CL-ES2.</title>
        <authorList>
            <person name="Cao J."/>
        </authorList>
    </citation>
    <scope>NUCLEOTIDE SEQUENCE [LARGE SCALE GENOMIC DNA]</scope>
    <source>
        <strain evidence="1 2">CL-ES2</strain>
    </source>
</reference>
<keyword evidence="1" id="KW-0808">Transferase</keyword>
<organism evidence="1 2">
    <name type="scientific">Shimia litoralis</name>
    <dbReference type="NCBI Taxonomy" id="420403"/>
    <lineage>
        <taxon>Bacteria</taxon>
        <taxon>Pseudomonadati</taxon>
        <taxon>Pseudomonadota</taxon>
        <taxon>Alphaproteobacteria</taxon>
        <taxon>Rhodobacterales</taxon>
        <taxon>Roseobacteraceae</taxon>
    </lineage>
</organism>
<sequence>MSKITFSDLVRVGTYRAGRLLGNTDYTPFIILSRSRSGSNLLNSSLGSHPNVHVKGEHFGHIGQDTIEKRHAQVFGKQPSWIKAAGCKVFYYHPHHGDPAPLFDMLKADPRLKVIHLKREDELRSVLSWMIARENNTYTATSDASVIAADDKRQTVDPDEMIDWIEKTVNWEAWGDTFFSDRETVTVTYEDMTADLPGQFTRVLDYLYLHAHTPQSRLRRQNPEPVEELIANWPEVRDRLHERGFDRFIPA</sequence>
<evidence type="ECO:0000313" key="2">
    <source>
        <dbReference type="Proteomes" id="UP000306575"/>
    </source>
</evidence>
<evidence type="ECO:0000313" key="1">
    <source>
        <dbReference type="EMBL" id="TKZ17458.1"/>
    </source>
</evidence>
<dbReference type="InterPro" id="IPR027417">
    <property type="entry name" value="P-loop_NTPase"/>
</dbReference>
<protein>
    <submittedName>
        <fullName evidence="1">Sulfotransferase</fullName>
    </submittedName>
</protein>
<dbReference type="AlphaFoldDB" id="A0A4U7MWQ3"/>
<gene>
    <name evidence="1" type="ORF">FAP39_14315</name>
</gene>
<dbReference type="Gene3D" id="3.40.50.300">
    <property type="entry name" value="P-loop containing nucleotide triphosphate hydrolases"/>
    <property type="match status" value="1"/>
</dbReference>
<keyword evidence="2" id="KW-1185">Reference proteome</keyword>
<proteinExistence type="predicted"/>
<name>A0A4U7MWQ3_9RHOB</name>
<comment type="caution">
    <text evidence="1">The sequence shown here is derived from an EMBL/GenBank/DDBJ whole genome shotgun (WGS) entry which is preliminary data.</text>
</comment>
<dbReference type="SUPFAM" id="SSF52540">
    <property type="entry name" value="P-loop containing nucleoside triphosphate hydrolases"/>
    <property type="match status" value="1"/>
</dbReference>
<dbReference type="GO" id="GO:0016740">
    <property type="term" value="F:transferase activity"/>
    <property type="evidence" value="ECO:0007669"/>
    <property type="project" value="UniProtKB-KW"/>
</dbReference>